<dbReference type="Pfam" id="PF00535">
    <property type="entry name" value="Glycos_transf_2"/>
    <property type="match status" value="1"/>
</dbReference>
<evidence type="ECO:0000259" key="1">
    <source>
        <dbReference type="Pfam" id="PF00535"/>
    </source>
</evidence>
<proteinExistence type="predicted"/>
<dbReference type="Proteomes" id="UP001209701">
    <property type="component" value="Unassembled WGS sequence"/>
</dbReference>
<dbReference type="InterPro" id="IPR029044">
    <property type="entry name" value="Nucleotide-diphossugar_trans"/>
</dbReference>
<dbReference type="RefSeq" id="WP_263572732.1">
    <property type="nucleotide sequence ID" value="NZ_JAJIRN010000008.1"/>
</dbReference>
<evidence type="ECO:0000313" key="3">
    <source>
        <dbReference type="Proteomes" id="UP001209701"/>
    </source>
</evidence>
<dbReference type="EMBL" id="JAJIRN010000008">
    <property type="protein sequence ID" value="MCV2370154.1"/>
    <property type="molecule type" value="Genomic_DNA"/>
</dbReference>
<organism evidence="2 3">
    <name type="scientific">Roseateles oligotrophus</name>
    <dbReference type="NCBI Taxonomy" id="1769250"/>
    <lineage>
        <taxon>Bacteria</taxon>
        <taxon>Pseudomonadati</taxon>
        <taxon>Pseudomonadota</taxon>
        <taxon>Betaproteobacteria</taxon>
        <taxon>Burkholderiales</taxon>
        <taxon>Sphaerotilaceae</taxon>
        <taxon>Roseateles</taxon>
    </lineage>
</organism>
<dbReference type="CDD" id="cd06433">
    <property type="entry name" value="GT_2_WfgS_like"/>
    <property type="match status" value="1"/>
</dbReference>
<dbReference type="InterPro" id="IPR001173">
    <property type="entry name" value="Glyco_trans_2-like"/>
</dbReference>
<feature type="domain" description="Glycosyltransferase 2-like" evidence="1">
    <location>
        <begin position="4"/>
        <end position="129"/>
    </location>
</feature>
<dbReference type="SUPFAM" id="SSF53448">
    <property type="entry name" value="Nucleotide-diphospho-sugar transferases"/>
    <property type="match status" value="1"/>
</dbReference>
<keyword evidence="3" id="KW-1185">Reference proteome</keyword>
<comment type="caution">
    <text evidence="2">The sequence shown here is derived from an EMBL/GenBank/DDBJ whole genome shotgun (WGS) entry which is preliminary data.</text>
</comment>
<dbReference type="Gene3D" id="3.90.550.10">
    <property type="entry name" value="Spore Coat Polysaccharide Biosynthesis Protein SpsA, Chain A"/>
    <property type="match status" value="1"/>
</dbReference>
<dbReference type="PANTHER" id="PTHR22916">
    <property type="entry name" value="GLYCOSYLTRANSFERASE"/>
    <property type="match status" value="1"/>
</dbReference>
<gene>
    <name evidence="2" type="ORF">LNV07_18905</name>
</gene>
<protein>
    <submittedName>
        <fullName evidence="2">Glycosyltransferase</fullName>
    </submittedName>
</protein>
<name>A0ABT2YJC3_9BURK</name>
<dbReference type="PANTHER" id="PTHR22916:SF3">
    <property type="entry name" value="UDP-GLCNAC:BETAGAL BETA-1,3-N-ACETYLGLUCOSAMINYLTRANSFERASE-LIKE PROTEIN 1"/>
    <property type="match status" value="1"/>
</dbReference>
<accession>A0ABT2YJC3</accession>
<evidence type="ECO:0000313" key="2">
    <source>
        <dbReference type="EMBL" id="MCV2370154.1"/>
    </source>
</evidence>
<sequence>MFVSIVTCTWNSMATIVQTIASVDQQIGADYEQIFVDGGSTDGTLEYLESLPGRRRILRNVSGGIARAMNAGALEAKGEYLCHLHSDDYFLHSHVLSRVAQHFERSKADWLFGRILSDVDGALIPEQYRVPEYSFKRLVQGNFVPHPATFIRTRVFNEIGGFREDLRLAMDYEFFLRLASKYEPLALKEALAVFRRHEGSATQKNRLASFEEDHRVRMQYAGESLSERLMHAARYQVRKRRLLAQLAQLAQET</sequence>
<reference evidence="2 3" key="1">
    <citation type="submission" date="2021-11" db="EMBL/GenBank/DDBJ databases">
        <authorList>
            <person name="Liang Q."/>
            <person name="Mou H."/>
            <person name="Liu Z."/>
        </authorList>
    </citation>
    <scope>NUCLEOTIDE SEQUENCE [LARGE SCALE GENOMIC DNA]</scope>
    <source>
        <strain evidence="2 3">CHU3</strain>
    </source>
</reference>